<dbReference type="Pfam" id="PF08700">
    <property type="entry name" value="VPS51_Exo84_N"/>
    <property type="match status" value="1"/>
</dbReference>
<reference evidence="8 9" key="1">
    <citation type="journal article" date="2023" name="G3 (Bethesda)">
        <title>A high-quality reference genome for the fission yeast Schizosaccharomyces osmophilus.</title>
        <authorList>
            <person name="Jia G.S."/>
            <person name="Zhang W.C."/>
            <person name="Liang Y."/>
            <person name="Liu X.H."/>
            <person name="Rhind N."/>
            <person name="Pidoux A."/>
            <person name="Brysch-Herzberg M."/>
            <person name="Du L.L."/>
        </authorList>
    </citation>
    <scope>NUCLEOTIDE SEQUENCE [LARGE SCALE GENOMIC DNA]</scope>
    <source>
        <strain evidence="8 9">CBS 15793</strain>
    </source>
</reference>
<evidence type="ECO:0000313" key="9">
    <source>
        <dbReference type="Proteomes" id="UP001212411"/>
    </source>
</evidence>
<comment type="similarity">
    <text evidence="2">Belongs to the COG1 family.</text>
</comment>
<dbReference type="PANTHER" id="PTHR31658:SF0">
    <property type="entry name" value="CONSERVED OLIGOMERIC GOLGI COMPLEX SUBUNIT 1"/>
    <property type="match status" value="1"/>
</dbReference>
<sequence>MEELNDSSQKTTDWKEVFRTHNISQTIQLEKFVQQQVEEKGRELQQNVCLNYQSFLKAADNISQIQSSLLAVVENAHQLQSQTNERKAEKAADVFSKFSSLKVSVDEAGFKSFVERFFYTALPYTFQLLNKQEYLLSIRLFLFFPVLFQRLPKDDQDLKKLVHKYDPCTHYYAEQLSQLSKSDSQNQDKIIASFTLLNHMSLKAALHAFLDVRFAIVMSKTDTLQFGLEFVNTGTLVRKWFPAHINEVITSIADLEFLSSKSLRKDLCLTDDLCTRYLRLEDLGFLPTWDTSFDVDLTKVLDEWRNRVYLDAKNLKKPFFEEDQDLEKLKMKYDALSNTIAVTQIDDLQDLWKSLLYPHFVNSLQKVIDNIKQHSSKLSGLIETLLASSPRADYDIWNLAGEPNLSSFQFYFLQACGMKNDTQKFHQQLLSFNDSVKRISNSLETFDTYENTPLPFTTENLKRSLNDKLDELSEEILLKLEKASEEIVSSGSTENKDFLLAKAIKLVRIIGLCDAIANYNLFDGFTQKTTNVLAEEIAKTSLDGYATSFDKELSTLDDDSYGKTYLPLQATYFVFMKAVDRLEIIGIDIANDNLKEQLVSKLSSSMLSTLKEISFSSLSNVRKQKLIFDYELLKSLYEKCGNEVKIEDSSALFLQKSEENKEDTSCIEIAPISNEAKNYVRRIRSFFTILFPKGL</sequence>
<dbReference type="GO" id="GO:0000139">
    <property type="term" value="C:Golgi membrane"/>
    <property type="evidence" value="ECO:0007669"/>
    <property type="project" value="UniProtKB-SubCell"/>
</dbReference>
<evidence type="ECO:0000256" key="5">
    <source>
        <dbReference type="ARBA" id="ARBA00022927"/>
    </source>
</evidence>
<organism evidence="8 9">
    <name type="scientific">Schizosaccharomyces osmophilus</name>
    <dbReference type="NCBI Taxonomy" id="2545709"/>
    <lineage>
        <taxon>Eukaryota</taxon>
        <taxon>Fungi</taxon>
        <taxon>Dikarya</taxon>
        <taxon>Ascomycota</taxon>
        <taxon>Taphrinomycotina</taxon>
        <taxon>Schizosaccharomycetes</taxon>
        <taxon>Schizosaccharomycetales</taxon>
        <taxon>Schizosaccharomycetaceae</taxon>
        <taxon>Schizosaccharomyces</taxon>
    </lineage>
</organism>
<dbReference type="GeneID" id="80877354"/>
<keyword evidence="6" id="KW-0333">Golgi apparatus</keyword>
<keyword evidence="7" id="KW-0472">Membrane</keyword>
<evidence type="ECO:0000256" key="6">
    <source>
        <dbReference type="ARBA" id="ARBA00023034"/>
    </source>
</evidence>
<dbReference type="KEGG" id="som:SOMG_03878"/>
<dbReference type="PANTHER" id="PTHR31658">
    <property type="entry name" value="CONSERVED OLIGOMERIC GOLGI COMPLEX SUBUNIT 1"/>
    <property type="match status" value="1"/>
</dbReference>
<dbReference type="GO" id="GO:0006891">
    <property type="term" value="P:intra-Golgi vesicle-mediated transport"/>
    <property type="evidence" value="ECO:0007669"/>
    <property type="project" value="InterPro"/>
</dbReference>
<name>A0AAE9WD57_9SCHI</name>
<keyword evidence="5" id="KW-0653">Protein transport</keyword>
<evidence type="ECO:0000256" key="2">
    <source>
        <dbReference type="ARBA" id="ARBA00006653"/>
    </source>
</evidence>
<evidence type="ECO:0000313" key="8">
    <source>
        <dbReference type="EMBL" id="WBW73374.1"/>
    </source>
</evidence>
<protein>
    <recommendedName>
        <fullName evidence="3">Conserved oligomeric Golgi complex subunit 1</fullName>
    </recommendedName>
</protein>
<gene>
    <name evidence="8" type="primary">cog1</name>
    <name evidence="8" type="ORF">SOMG_03878</name>
</gene>
<dbReference type="RefSeq" id="XP_056037617.1">
    <property type="nucleotide sequence ID" value="XM_056182665.1"/>
</dbReference>
<dbReference type="Proteomes" id="UP001212411">
    <property type="component" value="Chromosome 2"/>
</dbReference>
<evidence type="ECO:0000256" key="4">
    <source>
        <dbReference type="ARBA" id="ARBA00022448"/>
    </source>
</evidence>
<keyword evidence="9" id="KW-1185">Reference proteome</keyword>
<comment type="subcellular location">
    <subcellularLocation>
        <location evidence="1">Golgi apparatus membrane</location>
        <topology evidence="1">Peripheral membrane protein</topology>
    </subcellularLocation>
</comment>
<evidence type="ECO:0000256" key="7">
    <source>
        <dbReference type="ARBA" id="ARBA00023136"/>
    </source>
</evidence>
<keyword evidence="4" id="KW-0813">Transport</keyword>
<evidence type="ECO:0000256" key="3">
    <source>
        <dbReference type="ARBA" id="ARBA00020978"/>
    </source>
</evidence>
<evidence type="ECO:0000256" key="1">
    <source>
        <dbReference type="ARBA" id="ARBA00004395"/>
    </source>
</evidence>
<dbReference type="InterPro" id="IPR033370">
    <property type="entry name" value="COG1"/>
</dbReference>
<proteinExistence type="inferred from homology"/>
<dbReference type="EMBL" id="CP115612">
    <property type="protein sequence ID" value="WBW73374.1"/>
    <property type="molecule type" value="Genomic_DNA"/>
</dbReference>
<dbReference type="GO" id="GO:0017119">
    <property type="term" value="C:Golgi transport complex"/>
    <property type="evidence" value="ECO:0007669"/>
    <property type="project" value="InterPro"/>
</dbReference>
<dbReference type="AlphaFoldDB" id="A0AAE9WD57"/>
<accession>A0AAE9WD57</accession>
<dbReference type="GO" id="GO:0015031">
    <property type="term" value="P:protein transport"/>
    <property type="evidence" value="ECO:0007669"/>
    <property type="project" value="UniProtKB-KW"/>
</dbReference>